<evidence type="ECO:0000256" key="1">
    <source>
        <dbReference type="SAM" id="Phobius"/>
    </source>
</evidence>
<reference evidence="2" key="2">
    <citation type="submission" date="2022-10" db="EMBL/GenBank/DDBJ databases">
        <authorList>
            <consortium name="ENA_rothamsted_submissions"/>
            <consortium name="culmorum"/>
            <person name="King R."/>
        </authorList>
    </citation>
    <scope>NUCLEOTIDE SEQUENCE</scope>
</reference>
<keyword evidence="3" id="KW-1185">Reference proteome</keyword>
<evidence type="ECO:0000313" key="3">
    <source>
        <dbReference type="Proteomes" id="UP001154329"/>
    </source>
</evidence>
<evidence type="ECO:0000313" key="2">
    <source>
        <dbReference type="EMBL" id="CAH1735947.1"/>
    </source>
</evidence>
<dbReference type="EMBL" id="OU899037">
    <property type="protein sequence ID" value="CAH1735947.1"/>
    <property type="molecule type" value="Genomic_DNA"/>
</dbReference>
<accession>A0A9P0JBY7</accession>
<dbReference type="Proteomes" id="UP001154329">
    <property type="component" value="Chromosome 4"/>
</dbReference>
<keyword evidence="1" id="KW-0812">Transmembrane</keyword>
<feature type="transmembrane region" description="Helical" evidence="1">
    <location>
        <begin position="31"/>
        <end position="50"/>
    </location>
</feature>
<keyword evidence="1" id="KW-1133">Transmembrane helix</keyword>
<name>A0A9P0JBY7_APHGO</name>
<reference evidence="2" key="1">
    <citation type="submission" date="2022-02" db="EMBL/GenBank/DDBJ databases">
        <authorList>
            <person name="King R."/>
        </authorList>
    </citation>
    <scope>NUCLEOTIDE SEQUENCE</scope>
</reference>
<keyword evidence="1" id="KW-0472">Membrane</keyword>
<organism evidence="2 3">
    <name type="scientific">Aphis gossypii</name>
    <name type="common">Cotton aphid</name>
    <dbReference type="NCBI Taxonomy" id="80765"/>
    <lineage>
        <taxon>Eukaryota</taxon>
        <taxon>Metazoa</taxon>
        <taxon>Ecdysozoa</taxon>
        <taxon>Arthropoda</taxon>
        <taxon>Hexapoda</taxon>
        <taxon>Insecta</taxon>
        <taxon>Pterygota</taxon>
        <taxon>Neoptera</taxon>
        <taxon>Paraneoptera</taxon>
        <taxon>Hemiptera</taxon>
        <taxon>Sternorrhyncha</taxon>
        <taxon>Aphidomorpha</taxon>
        <taxon>Aphidoidea</taxon>
        <taxon>Aphididae</taxon>
        <taxon>Aphidini</taxon>
        <taxon>Aphis</taxon>
        <taxon>Aphis</taxon>
    </lineage>
</organism>
<protein>
    <submittedName>
        <fullName evidence="2">Uncharacterized protein</fullName>
    </submittedName>
</protein>
<gene>
    <name evidence="2" type="ORF">APHIGO_LOCUS9787</name>
</gene>
<sequence length="207" mass="24438">MLLFMSYMIVTWLISFYGAYKESHFGISTATILWTIYIIIWIKLVIFSFIDSHAICLEDRCPEVLWLLSNPWREEQKECNKIFENASKNNTSSLYEKTNKPQMYDDSIKSETKREKKQLATTTSIPNYGTVPFTTFKKYENRSKMETNDVKLVLKKCIEMPIVHKPQECMAVTVLVLFLYLVLLLFSWTILISYREEIILQKNLNNQ</sequence>
<feature type="transmembrane region" description="Helical" evidence="1">
    <location>
        <begin position="169"/>
        <end position="194"/>
    </location>
</feature>
<proteinExistence type="predicted"/>
<dbReference type="AlphaFoldDB" id="A0A9P0JBY7"/>